<dbReference type="SUPFAM" id="SSF52058">
    <property type="entry name" value="L domain-like"/>
    <property type="match status" value="1"/>
</dbReference>
<name>A0A2P5XR65_GOSBA</name>
<dbReference type="Gene3D" id="3.80.10.10">
    <property type="entry name" value="Ribonuclease Inhibitor"/>
    <property type="match status" value="1"/>
</dbReference>
<dbReference type="GO" id="GO:0005886">
    <property type="term" value="C:plasma membrane"/>
    <property type="evidence" value="ECO:0007669"/>
    <property type="project" value="UniProtKB-SubCell"/>
</dbReference>
<evidence type="ECO:0000256" key="6">
    <source>
        <dbReference type="ARBA" id="ARBA00022737"/>
    </source>
</evidence>
<evidence type="ECO:0000256" key="7">
    <source>
        <dbReference type="ARBA" id="ARBA00022989"/>
    </source>
</evidence>
<evidence type="ECO:0000256" key="5">
    <source>
        <dbReference type="ARBA" id="ARBA00022692"/>
    </source>
</evidence>
<dbReference type="Proteomes" id="UP000239757">
    <property type="component" value="Unassembled WGS sequence"/>
</dbReference>
<evidence type="ECO:0000313" key="11">
    <source>
        <dbReference type="EMBL" id="PPS05821.1"/>
    </source>
</evidence>
<keyword evidence="5" id="KW-0812">Transmembrane</keyword>
<keyword evidence="6" id="KW-0677">Repeat</keyword>
<comment type="subcellular location">
    <subcellularLocation>
        <location evidence="1">Cell membrane</location>
        <topology evidence="1">Single-pass type I membrane protein</topology>
    </subcellularLocation>
</comment>
<keyword evidence="8" id="KW-0472">Membrane</keyword>
<evidence type="ECO:0000256" key="10">
    <source>
        <dbReference type="ARBA" id="ARBA00023180"/>
    </source>
</evidence>
<comment type="similarity">
    <text evidence="2">Belongs to the RLP family.</text>
</comment>
<keyword evidence="7" id="KW-1133">Transmembrane helix</keyword>
<dbReference type="InterPro" id="IPR032675">
    <property type="entry name" value="LRR_dom_sf"/>
</dbReference>
<accession>A0A2P5XR65</accession>
<evidence type="ECO:0000256" key="1">
    <source>
        <dbReference type="ARBA" id="ARBA00004251"/>
    </source>
</evidence>
<sequence>MVHDTFPFWLEKLPSLKVLVLRVNRFYGTISKIDTEHGFLELRILDIGSNHFSGDLSIEFLQSLKEIMHLTNEDKAKLVYIGEDYYQDSVTIVNKGIEMFYQKDMECLVRRNVESGGTLSLKKMVREVTEMLRLMWLVVAMMKVSEEWLVMEDASRELGADSVEEKWWKKSPRLEALLQIKLS</sequence>
<dbReference type="OrthoDB" id="994806at2759"/>
<keyword evidence="9" id="KW-0675">Receptor</keyword>
<evidence type="ECO:0000256" key="2">
    <source>
        <dbReference type="ARBA" id="ARBA00009592"/>
    </source>
</evidence>
<evidence type="ECO:0000256" key="8">
    <source>
        <dbReference type="ARBA" id="ARBA00023136"/>
    </source>
</evidence>
<dbReference type="AlphaFoldDB" id="A0A2P5XR65"/>
<proteinExistence type="inferred from homology"/>
<evidence type="ECO:0000256" key="3">
    <source>
        <dbReference type="ARBA" id="ARBA00022475"/>
    </source>
</evidence>
<keyword evidence="10" id="KW-0325">Glycoprotein</keyword>
<dbReference type="PANTHER" id="PTHR27004">
    <property type="entry name" value="RECEPTOR-LIKE PROTEIN 12 ISOFORM X1"/>
    <property type="match status" value="1"/>
</dbReference>
<protein>
    <submittedName>
        <fullName evidence="11">Uncharacterized protein</fullName>
    </submittedName>
</protein>
<dbReference type="EMBL" id="KZ664383">
    <property type="protein sequence ID" value="PPS05821.1"/>
    <property type="molecule type" value="Genomic_DNA"/>
</dbReference>
<evidence type="ECO:0000256" key="9">
    <source>
        <dbReference type="ARBA" id="ARBA00023170"/>
    </source>
</evidence>
<organism evidence="11 12">
    <name type="scientific">Gossypium barbadense</name>
    <name type="common">Sea Island cotton</name>
    <name type="synonym">Hibiscus barbadensis</name>
    <dbReference type="NCBI Taxonomy" id="3634"/>
    <lineage>
        <taxon>Eukaryota</taxon>
        <taxon>Viridiplantae</taxon>
        <taxon>Streptophyta</taxon>
        <taxon>Embryophyta</taxon>
        <taxon>Tracheophyta</taxon>
        <taxon>Spermatophyta</taxon>
        <taxon>Magnoliopsida</taxon>
        <taxon>eudicotyledons</taxon>
        <taxon>Gunneridae</taxon>
        <taxon>Pentapetalae</taxon>
        <taxon>rosids</taxon>
        <taxon>malvids</taxon>
        <taxon>Malvales</taxon>
        <taxon>Malvaceae</taxon>
        <taxon>Malvoideae</taxon>
        <taxon>Gossypium</taxon>
    </lineage>
</organism>
<evidence type="ECO:0000256" key="4">
    <source>
        <dbReference type="ARBA" id="ARBA00022614"/>
    </source>
</evidence>
<evidence type="ECO:0000313" key="12">
    <source>
        <dbReference type="Proteomes" id="UP000239757"/>
    </source>
</evidence>
<gene>
    <name evidence="11" type="ORF">GOBAR_AA14810</name>
</gene>
<reference evidence="11 12" key="1">
    <citation type="submission" date="2015-01" db="EMBL/GenBank/DDBJ databases">
        <title>Genome of allotetraploid Gossypium barbadense reveals genomic plasticity and fiber elongation in cotton evolution.</title>
        <authorList>
            <person name="Chen X."/>
            <person name="Liu X."/>
            <person name="Zhao B."/>
            <person name="Zheng H."/>
            <person name="Hu Y."/>
            <person name="Lu G."/>
            <person name="Yang C."/>
            <person name="Chen J."/>
            <person name="Shan C."/>
            <person name="Zhang L."/>
            <person name="Zhou Y."/>
            <person name="Wang L."/>
            <person name="Guo W."/>
            <person name="Bai Y."/>
            <person name="Ruan J."/>
            <person name="Shangguan X."/>
            <person name="Mao Y."/>
            <person name="Jiang J."/>
            <person name="Zhu Y."/>
            <person name="Lei J."/>
            <person name="Kang H."/>
            <person name="Chen S."/>
            <person name="He X."/>
            <person name="Wang R."/>
            <person name="Wang Y."/>
            <person name="Chen J."/>
            <person name="Wang L."/>
            <person name="Yu S."/>
            <person name="Wang B."/>
            <person name="Wei J."/>
            <person name="Song S."/>
            <person name="Lu X."/>
            <person name="Gao Z."/>
            <person name="Gu W."/>
            <person name="Deng X."/>
            <person name="Ma D."/>
            <person name="Wang S."/>
            <person name="Liang W."/>
            <person name="Fang L."/>
            <person name="Cai C."/>
            <person name="Zhu X."/>
            <person name="Zhou B."/>
            <person name="Zhang Y."/>
            <person name="Chen Z."/>
            <person name="Xu S."/>
            <person name="Zhu R."/>
            <person name="Wang S."/>
            <person name="Zhang T."/>
            <person name="Zhao G."/>
        </authorList>
    </citation>
    <scope>NUCLEOTIDE SEQUENCE [LARGE SCALE GENOMIC DNA]</scope>
    <source>
        <strain evidence="12">cv. Xinhai21</strain>
        <tissue evidence="11">Leaf</tissue>
    </source>
</reference>
<keyword evidence="4" id="KW-0433">Leucine-rich repeat</keyword>
<dbReference type="PANTHER" id="PTHR27004:SF428">
    <property type="entry name" value="OS01G0160600 PROTEIN"/>
    <property type="match status" value="1"/>
</dbReference>
<keyword evidence="3" id="KW-1003">Cell membrane</keyword>